<dbReference type="InterPro" id="IPR019821">
    <property type="entry name" value="Kinesin_motor_CS"/>
</dbReference>
<comment type="caution">
    <text evidence="3">Lacks conserved residue(s) required for the propagation of feature annotation.</text>
</comment>
<dbReference type="PROSITE" id="PS00411">
    <property type="entry name" value="KINESIN_MOTOR_1"/>
    <property type="match status" value="1"/>
</dbReference>
<keyword evidence="1" id="KW-0547">Nucleotide-binding</keyword>
<feature type="region of interest" description="Disordered" evidence="4">
    <location>
        <begin position="1378"/>
        <end position="1398"/>
    </location>
</feature>
<feature type="region of interest" description="Disordered" evidence="4">
    <location>
        <begin position="474"/>
        <end position="500"/>
    </location>
</feature>
<evidence type="ECO:0000256" key="1">
    <source>
        <dbReference type="ARBA" id="ARBA00022741"/>
    </source>
</evidence>
<feature type="region of interest" description="Disordered" evidence="4">
    <location>
        <begin position="1275"/>
        <end position="1345"/>
    </location>
</feature>
<feature type="compositionally biased region" description="Acidic residues" evidence="4">
    <location>
        <begin position="1382"/>
        <end position="1393"/>
    </location>
</feature>
<dbReference type="OrthoDB" id="3176171at2759"/>
<feature type="compositionally biased region" description="Polar residues" evidence="4">
    <location>
        <begin position="942"/>
        <end position="955"/>
    </location>
</feature>
<feature type="domain" description="Kinesin motor" evidence="5">
    <location>
        <begin position="1"/>
        <end position="256"/>
    </location>
</feature>
<evidence type="ECO:0000313" key="7">
    <source>
        <dbReference type="Proteomes" id="UP000076502"/>
    </source>
</evidence>
<feature type="compositionally biased region" description="Polar residues" evidence="4">
    <location>
        <begin position="1125"/>
        <end position="1138"/>
    </location>
</feature>
<evidence type="ECO:0000259" key="5">
    <source>
        <dbReference type="PROSITE" id="PS50067"/>
    </source>
</evidence>
<protein>
    <submittedName>
        <fullName evidence="6">Kinesin-like protein KIF16B</fullName>
    </submittedName>
</protein>
<feature type="region of interest" description="Disordered" evidence="4">
    <location>
        <begin position="921"/>
        <end position="955"/>
    </location>
</feature>
<dbReference type="STRING" id="178035.A0A154P351"/>
<dbReference type="GO" id="GO:0008017">
    <property type="term" value="F:microtubule binding"/>
    <property type="evidence" value="ECO:0007669"/>
    <property type="project" value="InterPro"/>
</dbReference>
<dbReference type="InterPro" id="IPR001752">
    <property type="entry name" value="Kinesin_motor_dom"/>
</dbReference>
<feature type="compositionally biased region" description="Polar residues" evidence="4">
    <location>
        <begin position="1753"/>
        <end position="1764"/>
    </location>
</feature>
<sequence>MMGTKEDPGLTPRLCQELFTRIEANARDEKSQRVSVSYLEIYNERVRDLLKPSSSTSGLRVREHPRLGPYVQGLTHHVVRTLGSLMSYVEEGTKARKTASTQLNPSSSRSHALLTIAVSPEPSTVPHGASSTVSSSARRKSEASPRGGSKLRLVDLAGSENAATCSGVHRLKEGANINKSLVALGNVISALAERGSTGSGPGRRFIPYRDSSLTWLLKDALGGNATTIMLATISPASGSYNETAHTLRFAQRAQSVVNRPVVNEDPVARVIRELRAEVARLKSLLLEKASIETNIEPDKALCFCQKYQCLPTYHPDVLEVSTKESQRLPIEPFEERVLESDVERDQREGRTEEEQFSRSIVPLRRSNSTDSLTLCDAGSSLKRFGSHEFLSKDRFGEHYNRARVTELNDEEDEVSEIHESVFVDIPTLVAVLIKPDDSLQESSTQIEEICSDETAEDGIDVEFIESVNDHAAFEDPEKPESIDHDERSSSVNSCHASGDNEADVYRTTDYTRSGSRLKEKPKFRKQDTVDILSTSIPSNLHTSKRFGSVETIQKKKEPIFSLERSHTNLERRFVAPERAKKLNNIREIDDQKVGTRNLWRGSKEQLQRKSSNDSDKSLKEAGSHIGAKAKSHVRKPSLENLKRKTSKDSSSSSSKDEQIVISSLAREKLLHRKNSLEQESASVRAHTPIQRAKRAEIVAAVTERLYSSKKVPEDASGIRSPPEGTEVRSLARMKLQEISRKMLGKRRRVCVDTQTDCSRTVRMKDTASSTETPEIQDVGVVTDDHEGCEIITTQRTPVIRVKEIATLTDKPKTNIVRCKDVASLATDLDQFEYEIHSPRNDSGILSDDTQNYAESNLSSTEVSDFCQEPDRRTMHAESSTNTLYSSCRSFAVQTPRRNVLNERRIEKSRIAVMDTLDPEKIKSSTKDGEVQTEESRGLYSESVCSNDSCRSTPSQTDSRVFRIENIFQDPNNASKKTDVAADQAEGTRMRNSITFRNSLGTSYVSQAREGEIASPETRRHRGEGFIGDGLITEAFITKKRGHEFGRGPSAIVYGDPWRKWSLGPGPVNTIRSIDYAKGLEPSSWQWRTSEIPVAGLTLSCSNCVLLENGSTFRQMDTDAVNVEPKTSSSTVLETNNSSIEHDHSFSDDSLDYNENNALGQTVLKVDDCELRESLCPPDVVAHTKKDCPKLSSTLETETIESSGDFEESHLEFPKMKPTEGTEVMQIQDYKSLILGSPCYSHEEANEDSDSSCNRVNHDGKKKVSFLNTTECETKIPSAQESSKQGSKTTLKSIIKKRKKRNVSELSSNVQSSNDETDDSQQEEKNNVVPGNHWKEQVQSTSAEETLKKNFDSVDSRMDTKQNNKKVKFLLEDLSENTCSESDSCENAEDEEENAPCGQPTRNILEEYLSEAVTFMKNLNSINEYVNTANMLERYSSPTPQKRVGKQGTRRRSCSSWDRDYLESAGHKVSLKDDTDDEHLKGDDDIVVSTESYDQCLKGIQRLEDCIRRVDIHNEQLREKYGVNFESAGARLSLASPSTDRAPATSDFAIPGKRDTAILRGDVSEDTTHPGFIEYRPRSDSRSIDESVKATNEDDDLEKTIFDQLMNVANSTRCRSYGKFQSRLTKPSDPKPRSPTTYSKLREKYNHGTKEPLYGDFQGCLNLDEVSGNDERQDFTSYEITGNLSVSRSATTAGFNDPESPIEEDFSPSRRFERIERRLQVDIPSSRMYHDDSSNGLFRTVTDSGIGDDDLSGMTGSRTNISQRVSNDDTRERFRESDDYSRRIRDGGSKVCVCSRDQDIEANEIMQFRDKLKYPGSPRARFLELLRERRRIVESSRGTSAS</sequence>
<feature type="compositionally biased region" description="Basic residues" evidence="4">
    <location>
        <begin position="1442"/>
        <end position="1452"/>
    </location>
</feature>
<proteinExistence type="inferred from homology"/>
<feature type="compositionally biased region" description="Basic and acidic residues" evidence="4">
    <location>
        <begin position="601"/>
        <end position="622"/>
    </location>
</feature>
<feature type="compositionally biased region" description="Polar residues" evidence="4">
    <location>
        <begin position="1275"/>
        <end position="1291"/>
    </location>
</feature>
<feature type="region of interest" description="Disordered" evidence="4">
    <location>
        <begin position="1435"/>
        <end position="1456"/>
    </location>
</feature>
<dbReference type="Pfam" id="PF00225">
    <property type="entry name" value="Kinesin"/>
    <property type="match status" value="1"/>
</dbReference>
<evidence type="ECO:0000256" key="3">
    <source>
        <dbReference type="PROSITE-ProRule" id="PRU00283"/>
    </source>
</evidence>
<evidence type="ECO:0000256" key="4">
    <source>
        <dbReference type="SAM" id="MobiDB-lite"/>
    </source>
</evidence>
<dbReference type="Proteomes" id="UP000076502">
    <property type="component" value="Unassembled WGS sequence"/>
</dbReference>
<dbReference type="GO" id="GO:0005524">
    <property type="term" value="F:ATP binding"/>
    <property type="evidence" value="ECO:0007669"/>
    <property type="project" value="UniProtKB-KW"/>
</dbReference>
<dbReference type="GO" id="GO:0003777">
    <property type="term" value="F:microtubule motor activity"/>
    <property type="evidence" value="ECO:0007669"/>
    <property type="project" value="InterPro"/>
</dbReference>
<dbReference type="EMBL" id="KQ434809">
    <property type="protein sequence ID" value="KZC06263.1"/>
    <property type="molecule type" value="Genomic_DNA"/>
</dbReference>
<feature type="region of interest" description="Disordered" evidence="4">
    <location>
        <begin position="1618"/>
        <end position="1638"/>
    </location>
</feature>
<evidence type="ECO:0000313" key="6">
    <source>
        <dbReference type="EMBL" id="KZC06263.1"/>
    </source>
</evidence>
<reference evidence="6 7" key="1">
    <citation type="submission" date="2015-07" db="EMBL/GenBank/DDBJ databases">
        <title>The genome of Dufourea novaeangliae.</title>
        <authorList>
            <person name="Pan H."/>
            <person name="Kapheim K."/>
        </authorList>
    </citation>
    <scope>NUCLEOTIDE SEQUENCE [LARGE SCALE GENOMIC DNA]</scope>
    <source>
        <strain evidence="6">0120121106</strain>
        <tissue evidence="6">Whole body</tissue>
    </source>
</reference>
<dbReference type="InterPro" id="IPR036961">
    <property type="entry name" value="Kinesin_motor_dom_sf"/>
</dbReference>
<accession>A0A154P351</accession>
<feature type="compositionally biased region" description="Polar residues" evidence="4">
    <location>
        <begin position="1303"/>
        <end position="1313"/>
    </location>
</feature>
<comment type="similarity">
    <text evidence="3">Belongs to the TRAFAC class myosin-kinesin ATPase superfamily. Kinesin family.</text>
</comment>
<dbReference type="PANTHER" id="PTHR47117">
    <property type="entry name" value="STAR-RELATED LIPID TRANSFER PROTEIN 9"/>
    <property type="match status" value="1"/>
</dbReference>
<feature type="region of interest" description="Disordered" evidence="4">
    <location>
        <begin position="596"/>
        <end position="659"/>
    </location>
</feature>
<dbReference type="SMART" id="SM00129">
    <property type="entry name" value="KISc"/>
    <property type="match status" value="1"/>
</dbReference>
<gene>
    <name evidence="6" type="ORF">WN55_10172</name>
</gene>
<evidence type="ECO:0000256" key="2">
    <source>
        <dbReference type="ARBA" id="ARBA00022840"/>
    </source>
</evidence>
<dbReference type="Gene3D" id="3.40.850.10">
    <property type="entry name" value="Kinesin motor domain"/>
    <property type="match status" value="1"/>
</dbReference>
<feature type="compositionally biased region" description="Basic and acidic residues" evidence="4">
    <location>
        <begin position="339"/>
        <end position="356"/>
    </location>
</feature>
<dbReference type="PRINTS" id="PR00380">
    <property type="entry name" value="KINESINHEAVY"/>
</dbReference>
<feature type="region of interest" description="Disordered" evidence="4">
    <location>
        <begin position="1125"/>
        <end position="1145"/>
    </location>
</feature>
<dbReference type="InterPro" id="IPR027417">
    <property type="entry name" value="P-loop_NTPase"/>
</dbReference>
<organism evidence="6 7">
    <name type="scientific">Dufourea novaeangliae</name>
    <name type="common">Sweat bee</name>
    <dbReference type="NCBI Taxonomy" id="178035"/>
    <lineage>
        <taxon>Eukaryota</taxon>
        <taxon>Metazoa</taxon>
        <taxon>Ecdysozoa</taxon>
        <taxon>Arthropoda</taxon>
        <taxon>Hexapoda</taxon>
        <taxon>Insecta</taxon>
        <taxon>Pterygota</taxon>
        <taxon>Neoptera</taxon>
        <taxon>Endopterygota</taxon>
        <taxon>Hymenoptera</taxon>
        <taxon>Apocrita</taxon>
        <taxon>Aculeata</taxon>
        <taxon>Apoidea</taxon>
        <taxon>Anthophila</taxon>
        <taxon>Halictidae</taxon>
        <taxon>Rophitinae</taxon>
        <taxon>Dufourea</taxon>
    </lineage>
</organism>
<feature type="region of interest" description="Disordered" evidence="4">
    <location>
        <begin position="339"/>
        <end position="360"/>
    </location>
</feature>
<feature type="compositionally biased region" description="Basic and acidic residues" evidence="4">
    <location>
        <begin position="474"/>
        <end position="488"/>
    </location>
</feature>
<dbReference type="PROSITE" id="PS50067">
    <property type="entry name" value="KINESIN_MOTOR_2"/>
    <property type="match status" value="1"/>
</dbReference>
<feature type="region of interest" description="Disordered" evidence="4">
    <location>
        <begin position="118"/>
        <end position="150"/>
    </location>
</feature>
<keyword evidence="2" id="KW-0067">ATP-binding</keyword>
<keyword evidence="7" id="KW-1185">Reference proteome</keyword>
<feature type="compositionally biased region" description="Basic and acidic residues" evidence="4">
    <location>
        <begin position="921"/>
        <end position="936"/>
    </location>
</feature>
<feature type="region of interest" description="Disordered" evidence="4">
    <location>
        <begin position="1747"/>
        <end position="1769"/>
    </location>
</feature>
<dbReference type="GO" id="GO:0007018">
    <property type="term" value="P:microtubule-based movement"/>
    <property type="evidence" value="ECO:0007669"/>
    <property type="project" value="InterPro"/>
</dbReference>
<dbReference type="SUPFAM" id="SSF52540">
    <property type="entry name" value="P-loop containing nucleoside triphosphate hydrolases"/>
    <property type="match status" value="1"/>
</dbReference>
<name>A0A154P351_DUFNO</name>